<dbReference type="SUPFAM" id="SSF49373">
    <property type="entry name" value="Invasin/intimin cell-adhesion fragments"/>
    <property type="match status" value="2"/>
</dbReference>
<keyword evidence="2" id="KW-1185">Reference proteome</keyword>
<protein>
    <recommendedName>
        <fullName evidence="3">Big-1 domain-containing protein</fullName>
    </recommendedName>
</protein>
<name>A0ABU2A3H0_9BURK</name>
<gene>
    <name evidence="1" type="ORF">J2X21_000174</name>
</gene>
<dbReference type="Proteomes" id="UP001180825">
    <property type="component" value="Unassembled WGS sequence"/>
</dbReference>
<organism evidence="1 2">
    <name type="scientific">Roseateles asaccharophilus</name>
    <dbReference type="NCBI Taxonomy" id="582607"/>
    <lineage>
        <taxon>Bacteria</taxon>
        <taxon>Pseudomonadati</taxon>
        <taxon>Pseudomonadota</taxon>
        <taxon>Betaproteobacteria</taxon>
        <taxon>Burkholderiales</taxon>
        <taxon>Sphaerotilaceae</taxon>
        <taxon>Roseateles</taxon>
    </lineage>
</organism>
<evidence type="ECO:0000313" key="1">
    <source>
        <dbReference type="EMBL" id="MDR7331062.1"/>
    </source>
</evidence>
<accession>A0ABU2A3H0</accession>
<dbReference type="RefSeq" id="WP_310323714.1">
    <property type="nucleotide sequence ID" value="NZ_JAVDXV010000001.1"/>
</dbReference>
<dbReference type="Gene3D" id="2.60.40.10">
    <property type="entry name" value="Immunoglobulins"/>
    <property type="match status" value="2"/>
</dbReference>
<proteinExistence type="predicted"/>
<evidence type="ECO:0008006" key="3">
    <source>
        <dbReference type="Google" id="ProtNLM"/>
    </source>
</evidence>
<reference evidence="1 2" key="1">
    <citation type="submission" date="2023-07" db="EMBL/GenBank/DDBJ databases">
        <title>Sorghum-associated microbial communities from plants grown in Nebraska, USA.</title>
        <authorList>
            <person name="Schachtman D."/>
        </authorList>
    </citation>
    <scope>NUCLEOTIDE SEQUENCE [LARGE SCALE GENOMIC DNA]</scope>
    <source>
        <strain evidence="1 2">BE316</strain>
    </source>
</reference>
<dbReference type="InterPro" id="IPR013783">
    <property type="entry name" value="Ig-like_fold"/>
</dbReference>
<dbReference type="InterPro" id="IPR008964">
    <property type="entry name" value="Invasin/intimin_cell_adhesion"/>
</dbReference>
<evidence type="ECO:0000313" key="2">
    <source>
        <dbReference type="Proteomes" id="UP001180825"/>
    </source>
</evidence>
<sequence>MLQTIVTQGWRRFAQAVLGLGVATLVGCGGGGGSAGDCTFQCDGGGNTGLVDLAIAGNSTLSNSGTETLTLTVTALKSGNTALIGVATPINFAVDAGAVITPAGTATNTADGKLSAVVSLVNKANRAVTVTVNSGTITKTFTFNVVDSVSGGKVADVSLVASKTTLPNNGSETITLTATTLDASRVAAGGAPLIFSVEDPSSSALVTPAGGATTTNATTGQLVATLSLGNSPANRTIKVSATSGTVTRSISVDVVDSTATSPVATDLSIALNKATIGNSGSESVEVVVTAVDRNRNAVAGIDVSFTVDSNAVLVVGNAKTAADGTAKANVTIGADRSNRVVTVTARSASFVRQASFRVTGAKLVATLQPATLKVGETGQVQYALTDVNGNAMVGVAITVAGPGTSAAATCPGAAAGAPRVTDGGGRYLYCYVAAGSGPTLVTAEAGGASLTSTVQIDAKLSDVPASTNIASATFTVAPSVVSVNAVGSKDNRADLRLLFLTDKSQPIPNVRVRLGLGENSAGTDGDISSGKDAVVTSDANGVAVSSFVPGVRPSATDQVKVYACFAKDDSVPTIAACPASQKREVALTVVEQPVSISIGTANEIGNGANGQTYTQLFTVLVVDTAGNPKSDVQLTPLLDLPSYQKGVWIFDSVLRQWGQIIRAVCLNEDSSVDGFRNGTIETFGGVSEDLNGNGQLDPRKSDVSITLVGSTKTDANGTALLRIEYPKNYGSWVEYSIRVSASGVVSPPATFGRIANPGDTLLTLKGNRQVTGVPVDAVKAEGEPPFVKSPYGIDNSCSSPN</sequence>
<dbReference type="EMBL" id="JAVDXV010000001">
    <property type="protein sequence ID" value="MDR7331062.1"/>
    <property type="molecule type" value="Genomic_DNA"/>
</dbReference>
<comment type="caution">
    <text evidence="1">The sequence shown here is derived from an EMBL/GenBank/DDBJ whole genome shotgun (WGS) entry which is preliminary data.</text>
</comment>